<dbReference type="Gene3D" id="2.30.30.100">
    <property type="match status" value="1"/>
</dbReference>
<keyword evidence="5" id="KW-1185">Reference proteome</keyword>
<feature type="transmembrane region" description="Helical" evidence="2">
    <location>
        <begin position="260"/>
        <end position="279"/>
    </location>
</feature>
<protein>
    <submittedName>
        <fullName evidence="3">Uncharacterized protein</fullName>
    </submittedName>
</protein>
<proteinExistence type="predicted"/>
<name>A0A9P1GJX4_9DINO</name>
<feature type="compositionally biased region" description="Polar residues" evidence="1">
    <location>
        <begin position="73"/>
        <end position="84"/>
    </location>
</feature>
<gene>
    <name evidence="3" type="ORF">C1SCF055_LOCUS40574</name>
</gene>
<feature type="transmembrane region" description="Helical" evidence="2">
    <location>
        <begin position="285"/>
        <end position="307"/>
    </location>
</feature>
<evidence type="ECO:0000313" key="4">
    <source>
        <dbReference type="EMBL" id="CAL4803075.1"/>
    </source>
</evidence>
<evidence type="ECO:0000256" key="1">
    <source>
        <dbReference type="SAM" id="MobiDB-lite"/>
    </source>
</evidence>
<reference evidence="4 5" key="2">
    <citation type="submission" date="2024-05" db="EMBL/GenBank/DDBJ databases">
        <authorList>
            <person name="Chen Y."/>
            <person name="Shah S."/>
            <person name="Dougan E. K."/>
            <person name="Thang M."/>
            <person name="Chan C."/>
        </authorList>
    </citation>
    <scope>NUCLEOTIDE SEQUENCE [LARGE SCALE GENOMIC DNA]</scope>
</reference>
<dbReference type="EMBL" id="CAMXCT020006549">
    <property type="protein sequence ID" value="CAL1169138.1"/>
    <property type="molecule type" value="Genomic_DNA"/>
</dbReference>
<accession>A0A9P1GJX4</accession>
<evidence type="ECO:0000256" key="2">
    <source>
        <dbReference type="SAM" id="Phobius"/>
    </source>
</evidence>
<organism evidence="3">
    <name type="scientific">Cladocopium goreaui</name>
    <dbReference type="NCBI Taxonomy" id="2562237"/>
    <lineage>
        <taxon>Eukaryota</taxon>
        <taxon>Sar</taxon>
        <taxon>Alveolata</taxon>
        <taxon>Dinophyceae</taxon>
        <taxon>Suessiales</taxon>
        <taxon>Symbiodiniaceae</taxon>
        <taxon>Cladocopium</taxon>
    </lineage>
</organism>
<keyword evidence="2" id="KW-1133">Transmembrane helix</keyword>
<dbReference type="OrthoDB" id="409625at2759"/>
<evidence type="ECO:0000313" key="3">
    <source>
        <dbReference type="EMBL" id="CAI4015763.1"/>
    </source>
</evidence>
<dbReference type="EMBL" id="CAMXCT010006549">
    <property type="protein sequence ID" value="CAI4015763.1"/>
    <property type="molecule type" value="Genomic_DNA"/>
</dbReference>
<dbReference type="AlphaFoldDB" id="A0A9P1GJX4"/>
<feature type="region of interest" description="Disordered" evidence="1">
    <location>
        <begin position="64"/>
        <end position="101"/>
    </location>
</feature>
<reference evidence="3" key="1">
    <citation type="submission" date="2022-10" db="EMBL/GenBank/DDBJ databases">
        <authorList>
            <person name="Chen Y."/>
            <person name="Dougan E. K."/>
            <person name="Chan C."/>
            <person name="Rhodes N."/>
            <person name="Thang M."/>
        </authorList>
    </citation>
    <scope>NUCLEOTIDE SEQUENCE</scope>
</reference>
<sequence length="317" mass="34588">MATVPVNPKPFLNDLTGKLVLTKLKWGMEYKGTLKYALCRVAICLCPRNPEMKPLDVSQGDIGSGASEHLSGASPQLSTVQSTWGPRETVTHREQLSEAEGSMAPPFRAVLAVTLLGAVFGQETKKPIVTTDLIHGTGELLYDIYSAVYNKLLVHHVEKHSKTVREAITPMIPEDPMAEICSKVGVDKQQLLKHMDSAASLASSASEQAQAHGSRVYQMLSQVTTAIIDGFEPLGIAGKGLHRRILPSHRGVIKRSPGDLLMFCFWVVAVLYVTLKVGIFFAKIAWAMFIFSLKWLCCCGCCGLLGSRKSPPGKKIR</sequence>
<dbReference type="Proteomes" id="UP001152797">
    <property type="component" value="Unassembled WGS sequence"/>
</dbReference>
<evidence type="ECO:0000313" key="5">
    <source>
        <dbReference type="Proteomes" id="UP001152797"/>
    </source>
</evidence>
<dbReference type="EMBL" id="CAMXCT030006549">
    <property type="protein sequence ID" value="CAL4803075.1"/>
    <property type="molecule type" value="Genomic_DNA"/>
</dbReference>
<comment type="caution">
    <text evidence="3">The sequence shown here is derived from an EMBL/GenBank/DDBJ whole genome shotgun (WGS) entry which is preliminary data.</text>
</comment>
<keyword evidence="2" id="KW-0812">Transmembrane</keyword>
<keyword evidence="2" id="KW-0472">Membrane</keyword>